<sequence>MSILLLSGTKLVPSAIPIRQFMTSLCTLTLSFFLTIYNPLTVLPPQPDSSKLPLTKSITGIFISNWEQVTSWEAIKNQETIQYSFKRLLSKQQIQLLSKSELVVFVKGYLFEDTSDSEKPLSLPFYFFTPDGNALKPLSWYYTTSSDHLVITFQAPLDMTEKLTKLKEKVQFCYFLLDKSYLKKKKLSPTALKNMSYKQLITFTAKTP</sequence>
<organism evidence="1 2">
    <name type="scientific">Flavisolibacter tropicus</name>
    <dbReference type="NCBI Taxonomy" id="1492898"/>
    <lineage>
        <taxon>Bacteria</taxon>
        <taxon>Pseudomonadati</taxon>
        <taxon>Bacteroidota</taxon>
        <taxon>Chitinophagia</taxon>
        <taxon>Chitinophagales</taxon>
        <taxon>Chitinophagaceae</taxon>
        <taxon>Flavisolibacter</taxon>
    </lineage>
</organism>
<dbReference type="EMBL" id="CP011390">
    <property type="protein sequence ID" value="ANE49669.1"/>
    <property type="molecule type" value="Genomic_DNA"/>
</dbReference>
<dbReference type="AlphaFoldDB" id="A0A172TRF9"/>
<dbReference type="KEGG" id="fla:SY85_03295"/>
<evidence type="ECO:0000313" key="2">
    <source>
        <dbReference type="Proteomes" id="UP000077177"/>
    </source>
</evidence>
<dbReference type="RefSeq" id="WP_066401797.1">
    <property type="nucleotide sequence ID" value="NZ_CP011390.1"/>
</dbReference>
<reference evidence="1 2" key="2">
    <citation type="journal article" date="2016" name="Int. J. Syst. Evol. Microbiol.">
        <title>Flavisolibacter tropicus sp. nov., isolated from tropical soil.</title>
        <authorList>
            <person name="Lee J.J."/>
            <person name="Kang M.S."/>
            <person name="Kim G.S."/>
            <person name="Lee C.S."/>
            <person name="Lim S."/>
            <person name="Lee J."/>
            <person name="Roh S.H."/>
            <person name="Kang H."/>
            <person name="Ha J.M."/>
            <person name="Bae S."/>
            <person name="Jung H.Y."/>
            <person name="Kim M.K."/>
        </authorList>
    </citation>
    <scope>NUCLEOTIDE SEQUENCE [LARGE SCALE GENOMIC DNA]</scope>
    <source>
        <strain evidence="1 2">LCS9</strain>
    </source>
</reference>
<dbReference type="Proteomes" id="UP000077177">
    <property type="component" value="Chromosome"/>
</dbReference>
<gene>
    <name evidence="1" type="ORF">SY85_03295</name>
</gene>
<evidence type="ECO:0000313" key="1">
    <source>
        <dbReference type="EMBL" id="ANE49669.1"/>
    </source>
</evidence>
<keyword evidence="2" id="KW-1185">Reference proteome</keyword>
<proteinExistence type="predicted"/>
<name>A0A172TRF9_9BACT</name>
<protein>
    <submittedName>
        <fullName evidence="1">Uncharacterized protein</fullName>
    </submittedName>
</protein>
<dbReference type="STRING" id="1492898.SY85_03295"/>
<accession>A0A172TRF9</accession>
<reference evidence="2" key="1">
    <citation type="submission" date="2015-01" db="EMBL/GenBank/DDBJ databases">
        <title>Flavisolibacter sp./LCS9/ whole genome sequencing.</title>
        <authorList>
            <person name="Kim M.K."/>
            <person name="Srinivasan S."/>
            <person name="Lee J.-J."/>
        </authorList>
    </citation>
    <scope>NUCLEOTIDE SEQUENCE [LARGE SCALE GENOMIC DNA]</scope>
    <source>
        <strain evidence="2">LCS9</strain>
    </source>
</reference>